<accession>A0A1U7M0N0</accession>
<keyword evidence="3" id="KW-1185">Reference proteome</keyword>
<gene>
    <name evidence="2" type="ORF">BIV18_06720</name>
</gene>
<dbReference type="AlphaFoldDB" id="A0A1U7M0N0"/>
<protein>
    <submittedName>
        <fullName evidence="2">Uncharacterized protein</fullName>
    </submittedName>
</protein>
<dbReference type="Proteomes" id="UP000187166">
    <property type="component" value="Unassembled WGS sequence"/>
</dbReference>
<evidence type="ECO:0000256" key="1">
    <source>
        <dbReference type="SAM" id="Phobius"/>
    </source>
</evidence>
<reference evidence="2 3" key="1">
    <citation type="journal article" date="2016" name="Appl. Environ. Microbiol.">
        <title>Function and Phylogeny of Bacterial Butyryl Coenzyme A:Acetate Transferases and Their Diversity in the Proximal Colon of Swine.</title>
        <authorList>
            <person name="Trachsel J."/>
            <person name="Bayles D.O."/>
            <person name="Looft T."/>
            <person name="Levine U.Y."/>
            <person name="Allen H.K."/>
        </authorList>
    </citation>
    <scope>NUCLEOTIDE SEQUENCE [LARGE SCALE GENOMIC DNA]</scope>
    <source>
        <strain evidence="2 3">35-6-1</strain>
    </source>
</reference>
<organism evidence="2 3">
    <name type="scientific">Peptoniphilus porci</name>
    <dbReference type="NCBI Taxonomy" id="2652280"/>
    <lineage>
        <taxon>Bacteria</taxon>
        <taxon>Bacillati</taxon>
        <taxon>Bacillota</taxon>
        <taxon>Tissierellia</taxon>
        <taxon>Tissierellales</taxon>
        <taxon>Peptoniphilaceae</taxon>
        <taxon>Peptoniphilus</taxon>
    </lineage>
</organism>
<proteinExistence type="predicted"/>
<keyword evidence="1" id="KW-0812">Transmembrane</keyword>
<comment type="caution">
    <text evidence="2">The sequence shown here is derived from an EMBL/GenBank/DDBJ whole genome shotgun (WGS) entry which is preliminary data.</text>
</comment>
<name>A0A1U7M0N0_9FIRM</name>
<evidence type="ECO:0000313" key="3">
    <source>
        <dbReference type="Proteomes" id="UP000187166"/>
    </source>
</evidence>
<keyword evidence="1" id="KW-1133">Transmembrane helix</keyword>
<feature type="transmembrane region" description="Helical" evidence="1">
    <location>
        <begin position="14"/>
        <end position="33"/>
    </location>
</feature>
<keyword evidence="1" id="KW-0472">Membrane</keyword>
<dbReference type="EMBL" id="MJIH01000001">
    <property type="protein sequence ID" value="OLR65225.1"/>
    <property type="molecule type" value="Genomic_DNA"/>
</dbReference>
<evidence type="ECO:0000313" key="2">
    <source>
        <dbReference type="EMBL" id="OLR65225.1"/>
    </source>
</evidence>
<sequence length="65" mass="7382">MTSAPDIVGCDKPAIGYGAIQPIATLFMIIFSLKYTNYQLKYEKTGKSQEILNFVLFYFVCIHIL</sequence>